<protein>
    <submittedName>
        <fullName evidence="6">Bifunctional 4-hydroxy-2-oxoglutarate aldolase/2-dehydro-3-deoxy-phosphogluconate aldolase</fullName>
    </submittedName>
</protein>
<sequence length="217" mass="23172">MARFTRAQAIAQAPLTPLIPVFYHAEAPYAKRILQACYAGGVRMFEFTNRGPRAFDVFSELQAYVEADYPDLLLGAGTIFTAAEAEQFIAAGADFIVQPVISADVAAVCQRHDLAWLPGAMTLNEVYQATQLGAALVKIFPASFVGPGYITTLRGPLPHVPFMVTGGIEPTPAALAEWFRAGATCVGIGSRLLKSDDPAALTAHVAKLLRGIQALRP</sequence>
<dbReference type="PANTHER" id="PTHR30246">
    <property type="entry name" value="2-KETO-3-DEOXY-6-PHOSPHOGLUCONATE ALDOLASE"/>
    <property type="match status" value="1"/>
</dbReference>
<evidence type="ECO:0000256" key="2">
    <source>
        <dbReference type="ARBA" id="ARBA00006906"/>
    </source>
</evidence>
<evidence type="ECO:0000313" key="7">
    <source>
        <dbReference type="Proteomes" id="UP001500567"/>
    </source>
</evidence>
<keyword evidence="4" id="KW-0456">Lyase</keyword>
<evidence type="ECO:0000256" key="5">
    <source>
        <dbReference type="ARBA" id="ARBA00023277"/>
    </source>
</evidence>
<proteinExistence type="inferred from homology"/>
<dbReference type="SUPFAM" id="SSF51569">
    <property type="entry name" value="Aldolase"/>
    <property type="match status" value="1"/>
</dbReference>
<dbReference type="RefSeq" id="WP_345073669.1">
    <property type="nucleotide sequence ID" value="NZ_BAABDJ010000033.1"/>
</dbReference>
<dbReference type="InterPro" id="IPR013785">
    <property type="entry name" value="Aldolase_TIM"/>
</dbReference>
<evidence type="ECO:0000256" key="1">
    <source>
        <dbReference type="ARBA" id="ARBA00004761"/>
    </source>
</evidence>
<evidence type="ECO:0000256" key="4">
    <source>
        <dbReference type="ARBA" id="ARBA00023239"/>
    </source>
</evidence>
<organism evidence="6 7">
    <name type="scientific">Hymenobacter fastidiosus</name>
    <dbReference type="NCBI Taxonomy" id="486264"/>
    <lineage>
        <taxon>Bacteria</taxon>
        <taxon>Pseudomonadati</taxon>
        <taxon>Bacteroidota</taxon>
        <taxon>Cytophagia</taxon>
        <taxon>Cytophagales</taxon>
        <taxon>Hymenobacteraceae</taxon>
        <taxon>Hymenobacter</taxon>
    </lineage>
</organism>
<keyword evidence="7" id="KW-1185">Reference proteome</keyword>
<dbReference type="InterPro" id="IPR000887">
    <property type="entry name" value="Aldlse_KDPG_KHG"/>
</dbReference>
<dbReference type="PANTHER" id="PTHR30246:SF1">
    <property type="entry name" value="2-DEHYDRO-3-DEOXY-6-PHOSPHOGALACTONATE ALDOLASE-RELATED"/>
    <property type="match status" value="1"/>
</dbReference>
<reference evidence="7" key="1">
    <citation type="journal article" date="2019" name="Int. J. Syst. Evol. Microbiol.">
        <title>The Global Catalogue of Microorganisms (GCM) 10K type strain sequencing project: providing services to taxonomists for standard genome sequencing and annotation.</title>
        <authorList>
            <consortium name="The Broad Institute Genomics Platform"/>
            <consortium name="The Broad Institute Genome Sequencing Center for Infectious Disease"/>
            <person name="Wu L."/>
            <person name="Ma J."/>
        </authorList>
    </citation>
    <scope>NUCLEOTIDE SEQUENCE [LARGE SCALE GENOMIC DNA]</scope>
    <source>
        <strain evidence="7">JCM 17224</strain>
    </source>
</reference>
<comment type="similarity">
    <text evidence="2">Belongs to the KHG/KDPG aldolase family.</text>
</comment>
<evidence type="ECO:0000313" key="6">
    <source>
        <dbReference type="EMBL" id="GAA4012643.1"/>
    </source>
</evidence>
<dbReference type="Proteomes" id="UP001500567">
    <property type="component" value="Unassembled WGS sequence"/>
</dbReference>
<dbReference type="Pfam" id="PF01081">
    <property type="entry name" value="Aldolase"/>
    <property type="match status" value="1"/>
</dbReference>
<gene>
    <name evidence="6" type="ORF">GCM10022408_26720</name>
</gene>
<name>A0ABP7SJJ8_9BACT</name>
<dbReference type="CDD" id="cd00452">
    <property type="entry name" value="KDPG_aldolase"/>
    <property type="match status" value="1"/>
</dbReference>
<accession>A0ABP7SJJ8</accession>
<comment type="pathway">
    <text evidence="1">Carbohydrate acid metabolism.</text>
</comment>
<dbReference type="Gene3D" id="3.20.20.70">
    <property type="entry name" value="Aldolase class I"/>
    <property type="match status" value="1"/>
</dbReference>
<comment type="caution">
    <text evidence="6">The sequence shown here is derived from an EMBL/GenBank/DDBJ whole genome shotgun (WGS) entry which is preliminary data.</text>
</comment>
<comment type="subunit">
    <text evidence="3">Homotrimer.</text>
</comment>
<keyword evidence="5" id="KW-0119">Carbohydrate metabolism</keyword>
<dbReference type="EMBL" id="BAABDJ010000033">
    <property type="protein sequence ID" value="GAA4012643.1"/>
    <property type="molecule type" value="Genomic_DNA"/>
</dbReference>
<evidence type="ECO:0000256" key="3">
    <source>
        <dbReference type="ARBA" id="ARBA00011233"/>
    </source>
</evidence>